<dbReference type="InParanoid" id="A0A1V8SGR8"/>
<sequence>MNATAPSITRISTPNWKVLATYDCAVCGEKFETAEHLSEHVLMCSPSDIVLRKLLAPCGSQPNDYAAWLSAESKPTIEAKLLAVLTILKEADTALPIPKLTKAAVDTTANTQHGDIRRFLRDMQCYGTSDDPSREVALYDITKINAWWAWYQCDAAYMLQHSRLDTIEHQLAKFLLCIESAKLARAIESLPVGSPVPLLTEYFKRHRPSSGMQNFTEDDVMRRNSSDTAMKAFVRDMEARYDEDIEKGEEEVKSINADAEAQIAKIRADADAAVKRVEDDHASDVRQKKRYGVVQ</sequence>
<evidence type="ECO:0000313" key="3">
    <source>
        <dbReference type="EMBL" id="OQN98160.1"/>
    </source>
</evidence>
<feature type="domain" description="C2H2-type" evidence="2">
    <location>
        <begin position="22"/>
        <end position="40"/>
    </location>
</feature>
<keyword evidence="1" id="KW-0862">Zinc</keyword>
<organism evidence="3 4">
    <name type="scientific">Cryoendolithus antarcticus</name>
    <dbReference type="NCBI Taxonomy" id="1507870"/>
    <lineage>
        <taxon>Eukaryota</taxon>
        <taxon>Fungi</taxon>
        <taxon>Dikarya</taxon>
        <taxon>Ascomycota</taxon>
        <taxon>Pezizomycotina</taxon>
        <taxon>Dothideomycetes</taxon>
        <taxon>Dothideomycetidae</taxon>
        <taxon>Cladosporiales</taxon>
        <taxon>Cladosporiaceae</taxon>
        <taxon>Cryoendolithus</taxon>
    </lineage>
</organism>
<name>A0A1V8SGR8_9PEZI</name>
<dbReference type="GO" id="GO:0008270">
    <property type="term" value="F:zinc ion binding"/>
    <property type="evidence" value="ECO:0007669"/>
    <property type="project" value="UniProtKB-KW"/>
</dbReference>
<dbReference type="EMBL" id="NAJO01000048">
    <property type="protein sequence ID" value="OQN98160.1"/>
    <property type="molecule type" value="Genomic_DNA"/>
</dbReference>
<dbReference type="AlphaFoldDB" id="A0A1V8SGR8"/>
<dbReference type="Proteomes" id="UP000192596">
    <property type="component" value="Unassembled WGS sequence"/>
</dbReference>
<proteinExistence type="predicted"/>
<evidence type="ECO:0000256" key="1">
    <source>
        <dbReference type="PROSITE-ProRule" id="PRU00042"/>
    </source>
</evidence>
<keyword evidence="1" id="KW-0479">Metal-binding</keyword>
<protein>
    <recommendedName>
        <fullName evidence="2">C2H2-type domain-containing protein</fullName>
    </recommendedName>
</protein>
<keyword evidence="4" id="KW-1185">Reference proteome</keyword>
<evidence type="ECO:0000313" key="4">
    <source>
        <dbReference type="Proteomes" id="UP000192596"/>
    </source>
</evidence>
<dbReference type="InterPro" id="IPR013087">
    <property type="entry name" value="Znf_C2H2_type"/>
</dbReference>
<accession>A0A1V8SGR8</accession>
<comment type="caution">
    <text evidence="3">The sequence shown here is derived from an EMBL/GenBank/DDBJ whole genome shotgun (WGS) entry which is preliminary data.</text>
</comment>
<gene>
    <name evidence="3" type="ORF">B0A48_15992</name>
</gene>
<keyword evidence="1" id="KW-0863">Zinc-finger</keyword>
<reference evidence="4" key="1">
    <citation type="submission" date="2017-03" db="EMBL/GenBank/DDBJ databases">
        <title>Genomes of endolithic fungi from Antarctica.</title>
        <authorList>
            <person name="Coleine C."/>
            <person name="Masonjones S."/>
            <person name="Stajich J.E."/>
        </authorList>
    </citation>
    <scope>NUCLEOTIDE SEQUENCE [LARGE SCALE GENOMIC DNA]</scope>
    <source>
        <strain evidence="4">CCFEE 5527</strain>
    </source>
</reference>
<evidence type="ECO:0000259" key="2">
    <source>
        <dbReference type="PROSITE" id="PS50157"/>
    </source>
</evidence>
<dbReference type="PROSITE" id="PS50157">
    <property type="entry name" value="ZINC_FINGER_C2H2_2"/>
    <property type="match status" value="1"/>
</dbReference>